<organism evidence="2 3">
    <name type="scientific">Avibacterium paragallinarum</name>
    <name type="common">Haemophilus gallinarum</name>
    <dbReference type="NCBI Taxonomy" id="728"/>
    <lineage>
        <taxon>Bacteria</taxon>
        <taxon>Pseudomonadati</taxon>
        <taxon>Pseudomonadota</taxon>
        <taxon>Gammaproteobacteria</taxon>
        <taxon>Pasteurellales</taxon>
        <taxon>Pasteurellaceae</taxon>
        <taxon>Avibacterium</taxon>
    </lineage>
</organism>
<evidence type="ECO:0000256" key="1">
    <source>
        <dbReference type="SAM" id="Phobius"/>
    </source>
</evidence>
<dbReference type="EMBL" id="JAMDKS010000055">
    <property type="protein sequence ID" value="MEE6113781.1"/>
    <property type="molecule type" value="Genomic_DNA"/>
</dbReference>
<gene>
    <name evidence="2" type="ORF">M5S25_11420</name>
</gene>
<proteinExistence type="predicted"/>
<comment type="caution">
    <text evidence="2">The sequence shown here is derived from an EMBL/GenBank/DDBJ whole genome shotgun (WGS) entry which is preliminary data.</text>
</comment>
<protein>
    <submittedName>
        <fullName evidence="2">Uncharacterized protein</fullName>
    </submittedName>
</protein>
<accession>A0ABU7QT21</accession>
<keyword evidence="1" id="KW-0472">Membrane</keyword>
<keyword evidence="3" id="KW-1185">Reference proteome</keyword>
<name>A0ABU7QT21_AVIPA</name>
<dbReference type="Proteomes" id="UP001352533">
    <property type="component" value="Unassembled WGS sequence"/>
</dbReference>
<reference evidence="2 3" key="1">
    <citation type="journal article" date="2022" name="Front. Microbiol.">
        <title>Commensal bacteria contribute to the growth of multidrug-resistant Avibacterium paragallinarum in chickens.</title>
        <authorList>
            <person name="Zhu J."/>
            <person name="Chen Y."/>
            <person name="Wu Y."/>
            <person name="Wang Y."/>
            <person name="Zhu K."/>
        </authorList>
    </citation>
    <scope>NUCLEOTIDE SEQUENCE [LARGE SCALE GENOMIC DNA]</scope>
    <source>
        <strain evidence="2 3">AV12</strain>
    </source>
</reference>
<keyword evidence="1" id="KW-1133">Transmembrane helix</keyword>
<dbReference type="RefSeq" id="WP_194752136.1">
    <property type="nucleotide sequence ID" value="NZ_JACEWB010000055.1"/>
</dbReference>
<evidence type="ECO:0000313" key="3">
    <source>
        <dbReference type="Proteomes" id="UP001352533"/>
    </source>
</evidence>
<keyword evidence="1" id="KW-0812">Transmembrane</keyword>
<evidence type="ECO:0000313" key="2">
    <source>
        <dbReference type="EMBL" id="MEE6113781.1"/>
    </source>
</evidence>
<feature type="transmembrane region" description="Helical" evidence="1">
    <location>
        <begin position="6"/>
        <end position="26"/>
    </location>
</feature>
<sequence>MYIISFMKYTLIVTIVALVVLFIYFFSHPYYYKGINVDLIGSEVSEVDNKMGIGVDKFVYIEGKELISYPYKKYEYGCGIGYSLTMYTANHKVIRILNELAFYCNDRKLLSKTQIINEHKHFYENVFIWPFINFKR</sequence>